<dbReference type="RefSeq" id="XP_025562147.1">
    <property type="nucleotide sequence ID" value="XM_025712642.1"/>
</dbReference>
<sequence>MAASHLFEEFRTRGEGHPDTKDKWYIVAATSMAAAGAGPDVAELYQTAIKGTTSAEAKHIQRRLKEAILKTSILFGIPKSLQALLPLFSTLKEDEIDHYGPRTEALRKGETDAERRERGRRYFDILWTSGAAQANREKNFKYQPDLYLLNLETIYESWLSEDTILSPVETQMCTTAALICSGSPQQAMWHTRGIIRHGGNLDMARFAQDLALKVGNAYGCSVGSIVKVDDIDFDDATPH</sequence>
<name>A0A319BRC2_ASPVC</name>
<dbReference type="InterPro" id="IPR052999">
    <property type="entry name" value="PTS1_Protein"/>
</dbReference>
<gene>
    <name evidence="1" type="ORF">BO88DRAFT_488803</name>
</gene>
<evidence type="ECO:0000313" key="1">
    <source>
        <dbReference type="EMBL" id="PYH68353.1"/>
    </source>
</evidence>
<dbReference type="EMBL" id="KZ821627">
    <property type="protein sequence ID" value="PYH68353.1"/>
    <property type="molecule type" value="Genomic_DNA"/>
</dbReference>
<evidence type="ECO:0008006" key="3">
    <source>
        <dbReference type="Google" id="ProtNLM"/>
    </source>
</evidence>
<organism evidence="1 2">
    <name type="scientific">Aspergillus vadensis (strain CBS 113365 / IMI 142717 / IBT 24658)</name>
    <dbReference type="NCBI Taxonomy" id="1448311"/>
    <lineage>
        <taxon>Eukaryota</taxon>
        <taxon>Fungi</taxon>
        <taxon>Dikarya</taxon>
        <taxon>Ascomycota</taxon>
        <taxon>Pezizomycotina</taxon>
        <taxon>Eurotiomycetes</taxon>
        <taxon>Eurotiomycetidae</taxon>
        <taxon>Eurotiales</taxon>
        <taxon>Aspergillaceae</taxon>
        <taxon>Aspergillus</taxon>
        <taxon>Aspergillus subgen. Circumdati</taxon>
    </lineage>
</organism>
<dbReference type="AlphaFoldDB" id="A0A319BRC2"/>
<proteinExistence type="predicted"/>
<keyword evidence="2" id="KW-1185">Reference proteome</keyword>
<protein>
    <recommendedName>
        <fullName evidence="3">Carboxymuconolactone decarboxylase-like domain-containing protein</fullName>
    </recommendedName>
</protein>
<dbReference type="OrthoDB" id="5537330at2759"/>
<dbReference type="InterPro" id="IPR029032">
    <property type="entry name" value="AhpD-like"/>
</dbReference>
<dbReference type="Gene3D" id="1.20.1290.10">
    <property type="entry name" value="AhpD-like"/>
    <property type="match status" value="1"/>
</dbReference>
<dbReference type="Proteomes" id="UP000248405">
    <property type="component" value="Unassembled WGS sequence"/>
</dbReference>
<reference evidence="1" key="1">
    <citation type="submission" date="2016-12" db="EMBL/GenBank/DDBJ databases">
        <title>The genomes of Aspergillus section Nigri reveals drivers in fungal speciation.</title>
        <authorList>
            <consortium name="DOE Joint Genome Institute"/>
            <person name="Vesth T.C."/>
            <person name="Nybo J."/>
            <person name="Theobald S."/>
            <person name="Brandl J."/>
            <person name="Frisvad J.C."/>
            <person name="Nielsen K.F."/>
            <person name="Lyhne E.K."/>
            <person name="Kogle M.E."/>
            <person name="Kuo A."/>
            <person name="Riley R."/>
            <person name="Clum A."/>
            <person name="Nolan M."/>
            <person name="Lipzen A."/>
            <person name="Salamov A."/>
            <person name="Henrissat B."/>
            <person name="Wiebenga A."/>
            <person name="De Vries R.P."/>
            <person name="Grigoriev I.V."/>
            <person name="Mortensen U.H."/>
            <person name="Andersen M.R."/>
            <person name="Baker S.E."/>
        </authorList>
    </citation>
    <scope>NUCLEOTIDE SEQUENCE [LARGE SCALE GENOMIC DNA]</scope>
    <source>
        <strain evidence="1">CBS 113365</strain>
    </source>
</reference>
<accession>A0A319BRC2</accession>
<dbReference type="GeneID" id="37217234"/>
<evidence type="ECO:0000313" key="2">
    <source>
        <dbReference type="Proteomes" id="UP000248405"/>
    </source>
</evidence>
<dbReference type="PANTHER" id="PTHR28180">
    <property type="entry name" value="CONSERVED MITOCHONDRIAL PROTEIN-RELATED"/>
    <property type="match status" value="1"/>
</dbReference>
<dbReference type="SUPFAM" id="SSF69118">
    <property type="entry name" value="AhpD-like"/>
    <property type="match status" value="1"/>
</dbReference>